<keyword evidence="2" id="KW-0238">DNA-binding</keyword>
<dbReference type="EMBL" id="JAUSRA010000001">
    <property type="protein sequence ID" value="MDP9794997.1"/>
    <property type="molecule type" value="Genomic_DNA"/>
</dbReference>
<accession>A0ABT9MU86</accession>
<gene>
    <name evidence="2" type="ORF">J2S43_003509</name>
</gene>
<organism evidence="2 3">
    <name type="scientific">Catenuloplanes nepalensis</name>
    <dbReference type="NCBI Taxonomy" id="587533"/>
    <lineage>
        <taxon>Bacteria</taxon>
        <taxon>Bacillati</taxon>
        <taxon>Actinomycetota</taxon>
        <taxon>Actinomycetes</taxon>
        <taxon>Micromonosporales</taxon>
        <taxon>Micromonosporaceae</taxon>
        <taxon>Catenuloplanes</taxon>
    </lineage>
</organism>
<protein>
    <submittedName>
        <fullName evidence="2">DNA-binding transcriptional regulator PaaX</fullName>
    </submittedName>
</protein>
<keyword evidence="3" id="KW-1185">Reference proteome</keyword>
<evidence type="ECO:0000313" key="3">
    <source>
        <dbReference type="Proteomes" id="UP001240984"/>
    </source>
</evidence>
<dbReference type="RefSeq" id="WP_306830438.1">
    <property type="nucleotide sequence ID" value="NZ_JAUSRA010000001.1"/>
</dbReference>
<evidence type="ECO:0000313" key="2">
    <source>
        <dbReference type="EMBL" id="MDP9794997.1"/>
    </source>
</evidence>
<feature type="domain" description="ChrB N-terminal" evidence="1">
    <location>
        <begin position="22"/>
        <end position="103"/>
    </location>
</feature>
<dbReference type="GO" id="GO:0003677">
    <property type="term" value="F:DNA binding"/>
    <property type="evidence" value="ECO:0007669"/>
    <property type="project" value="UniProtKB-KW"/>
</dbReference>
<dbReference type="Proteomes" id="UP001240984">
    <property type="component" value="Unassembled WGS sequence"/>
</dbReference>
<evidence type="ECO:0000259" key="1">
    <source>
        <dbReference type="Pfam" id="PF20229"/>
    </source>
</evidence>
<dbReference type="InterPro" id="IPR046858">
    <property type="entry name" value="ChrB_N"/>
</dbReference>
<comment type="caution">
    <text evidence="2">The sequence shown here is derived from an EMBL/GenBank/DDBJ whole genome shotgun (WGS) entry which is preliminary data.</text>
</comment>
<sequence>MDDVGTWAVLVYRIPREPSRPRIAVWRKLARLGVARLGDGVVGLPADARTREQLDWIADEIVAAGGSCTVWLSQPATAAQEREIAAGMRAARAAEYAAVTAEAEAAVRSDPGERVRVLRRLRAELRRINRRDFFAPPERDTARTAVEALAETGDREPA</sequence>
<name>A0ABT9MU86_9ACTN</name>
<proteinExistence type="predicted"/>
<dbReference type="Pfam" id="PF20229">
    <property type="entry name" value="ChrB_N"/>
    <property type="match status" value="1"/>
</dbReference>
<reference evidence="2 3" key="1">
    <citation type="submission" date="2023-07" db="EMBL/GenBank/DDBJ databases">
        <title>Sequencing the genomes of 1000 actinobacteria strains.</title>
        <authorList>
            <person name="Klenk H.-P."/>
        </authorList>
    </citation>
    <scope>NUCLEOTIDE SEQUENCE [LARGE SCALE GENOMIC DNA]</scope>
    <source>
        <strain evidence="2 3">DSM 44710</strain>
    </source>
</reference>